<dbReference type="EMBL" id="AY458648">
    <property type="protein sequence ID" value="AAR38254.1"/>
    <property type="molecule type" value="Genomic_DNA"/>
</dbReference>
<comment type="subcellular location">
    <subcellularLocation>
        <location evidence="1">Membrane</location>
        <topology evidence="1">Multi-pass membrane protein</topology>
    </subcellularLocation>
</comment>
<dbReference type="PIRSF" id="PIRSF016565">
    <property type="entry name" value="PucC"/>
    <property type="match status" value="1"/>
</dbReference>
<evidence type="ECO:0000256" key="2">
    <source>
        <dbReference type="ARBA" id="ARBA00008412"/>
    </source>
</evidence>
<gene>
    <name evidence="7" type="primary">pucC</name>
    <name evidence="7" type="ORF">MBMO_EBAC000-69B03.3</name>
</gene>
<accession>Q6SFG3</accession>
<feature type="transmembrane region" description="Helical" evidence="6">
    <location>
        <begin position="301"/>
        <end position="318"/>
    </location>
</feature>
<feature type="transmembrane region" description="Helical" evidence="6">
    <location>
        <begin position="205"/>
        <end position="228"/>
    </location>
</feature>
<dbReference type="Pfam" id="PF03209">
    <property type="entry name" value="PUCC"/>
    <property type="match status" value="1"/>
</dbReference>
<feature type="transmembrane region" description="Helical" evidence="6">
    <location>
        <begin position="177"/>
        <end position="199"/>
    </location>
</feature>
<comment type="similarity">
    <text evidence="2">Belongs to the PucC family.</text>
</comment>
<feature type="transmembrane region" description="Helical" evidence="6">
    <location>
        <begin position="35"/>
        <end position="56"/>
    </location>
</feature>
<dbReference type="PANTHER" id="PTHR23538">
    <property type="entry name" value="44.5 KD BACTERIOCHLOROPHYLL SYNTHASE SUBUNIT"/>
    <property type="match status" value="1"/>
</dbReference>
<dbReference type="CDD" id="cd06176">
    <property type="entry name" value="MFS_BCD_PucC-like"/>
    <property type="match status" value="1"/>
</dbReference>
<dbReference type="GO" id="GO:0016020">
    <property type="term" value="C:membrane"/>
    <property type="evidence" value="ECO:0007669"/>
    <property type="project" value="UniProtKB-SubCell"/>
</dbReference>
<evidence type="ECO:0000313" key="7">
    <source>
        <dbReference type="EMBL" id="AAR38254.1"/>
    </source>
</evidence>
<dbReference type="InterPro" id="IPR036259">
    <property type="entry name" value="MFS_trans_sf"/>
</dbReference>
<keyword evidence="3 6" id="KW-0812">Transmembrane</keyword>
<feature type="transmembrane region" description="Helical" evidence="6">
    <location>
        <begin position="432"/>
        <end position="457"/>
    </location>
</feature>
<feature type="transmembrane region" description="Helical" evidence="6">
    <location>
        <begin position="68"/>
        <end position="87"/>
    </location>
</feature>
<feature type="transmembrane region" description="Helical" evidence="6">
    <location>
        <begin position="263"/>
        <end position="281"/>
    </location>
</feature>
<evidence type="ECO:0000256" key="4">
    <source>
        <dbReference type="ARBA" id="ARBA00022989"/>
    </source>
</evidence>
<proteinExistence type="inferred from homology"/>
<dbReference type="Gene3D" id="1.20.1250.20">
    <property type="entry name" value="MFS general substrate transporter like domains"/>
    <property type="match status" value="1"/>
</dbReference>
<feature type="transmembrane region" description="Helical" evidence="6">
    <location>
        <begin position="141"/>
        <end position="165"/>
    </location>
</feature>
<dbReference type="AlphaFoldDB" id="Q6SFG3"/>
<feature type="transmembrane region" description="Helical" evidence="6">
    <location>
        <begin position="107"/>
        <end position="129"/>
    </location>
</feature>
<protein>
    <submittedName>
        <fullName evidence="7">PucC protein</fullName>
    </submittedName>
</protein>
<evidence type="ECO:0000256" key="1">
    <source>
        <dbReference type="ARBA" id="ARBA00004141"/>
    </source>
</evidence>
<dbReference type="InterPro" id="IPR026036">
    <property type="entry name" value="PucC"/>
</dbReference>
<organism evidence="7">
    <name type="scientific">uncultured marine bacterium 581</name>
    <dbReference type="NCBI Taxonomy" id="257401"/>
    <lineage>
        <taxon>Bacteria</taxon>
        <taxon>environmental samples</taxon>
    </lineage>
</organism>
<keyword evidence="5 6" id="KW-0472">Membrane</keyword>
<dbReference type="SUPFAM" id="SSF103473">
    <property type="entry name" value="MFS general substrate transporter"/>
    <property type="match status" value="1"/>
</dbReference>
<sequence>MIISRQNFGEFIQGLGTRWLPFADAVSENLALSRLLRLALFQVSVGMAAVMLTGTLNRIMVVELGQPAWMVALMVAIPLLLAPARALVGFRSDFHRSYLGWRRVPYLWMGTLLQFGGFAIMPFALIVMTEPHNGPELLGPAAAMLAFILVGTGMHTTQTAGLALATDLASEESRPRVVALLYVMLLVGTVVASLGFAHLLTDFTYLRLIQVLQGVAIVTVLLNFVALWKQEARQPHLTRHDRVRPRFREVWRQFDEQPKARRLLVAVALGTVGFTMQDILLEPYGAQILDMSVSETTQLTAILGIGMLLAFFVAARLLARGADPIRISAVGAMIGVFAFSAVVFAAPLVSETLFRIGTFAIGVGNGLFAVGTLTAIMTLDRTDQLTGLTLGVWGAVQVTATGIAIFAGGAIRDVVEGWVSLGLMGTALNMPTTAYAVVYHIEVFVLFAALIALGPLVRQPGEQSQQPRDLRLADFPG</sequence>
<dbReference type="InterPro" id="IPR004896">
    <property type="entry name" value="PucC-rel"/>
</dbReference>
<feature type="transmembrane region" description="Helical" evidence="6">
    <location>
        <begin position="356"/>
        <end position="376"/>
    </location>
</feature>
<reference evidence="7" key="2">
    <citation type="submission" date="2003-12" db="EMBL/GenBank/DDBJ databases">
        <title>Monterey Bay Coastal Ocean Microbial Observatory environmental clone sequencing.</title>
        <authorList>
            <person name="DeLong E.F."/>
        </authorList>
    </citation>
    <scope>NUCLEOTIDE SEQUENCE</scope>
</reference>
<feature type="transmembrane region" description="Helical" evidence="6">
    <location>
        <begin position="388"/>
        <end position="412"/>
    </location>
</feature>
<evidence type="ECO:0000256" key="6">
    <source>
        <dbReference type="SAM" id="Phobius"/>
    </source>
</evidence>
<evidence type="ECO:0000256" key="5">
    <source>
        <dbReference type="ARBA" id="ARBA00023136"/>
    </source>
</evidence>
<keyword evidence="4 6" id="KW-1133">Transmembrane helix</keyword>
<reference evidence="7" key="1">
    <citation type="submission" date="2003-11" db="EMBL/GenBank/DDBJ databases">
        <authorList>
            <person name="Heidelberg J.F."/>
            <person name="Eisen J.A."/>
            <person name="Nelson W.C."/>
            <person name="DeLong E.F."/>
        </authorList>
    </citation>
    <scope>NUCLEOTIDE SEQUENCE</scope>
</reference>
<feature type="transmembrane region" description="Helical" evidence="6">
    <location>
        <begin position="330"/>
        <end position="350"/>
    </location>
</feature>
<name>Q6SFG3_9BACT</name>
<evidence type="ECO:0000256" key="3">
    <source>
        <dbReference type="ARBA" id="ARBA00022692"/>
    </source>
</evidence>
<dbReference type="PANTHER" id="PTHR23538:SF1">
    <property type="entry name" value="44.5 KD BACTERIOCHLOROPHYLL SYNTHASE SUBUNIT"/>
    <property type="match status" value="1"/>
</dbReference>